<feature type="transmembrane region" description="Helical" evidence="1">
    <location>
        <begin position="28"/>
        <end position="46"/>
    </location>
</feature>
<sequence>MPETPLPLESLRGVVGLLAEGVATVAELGAAVIVGGAILQALWLSLRAVTGRGGDTDNDKQTLRLRLGRWLAVSLEFLLAADILQTAIAPTWQDIGQLGAIALIRTALNYFLQREIEAHDRHTARAAGPPGEGATPAPR</sequence>
<evidence type="ECO:0000313" key="2">
    <source>
        <dbReference type="EMBL" id="PNY80021.1"/>
    </source>
</evidence>
<feature type="transmembrane region" description="Helical" evidence="1">
    <location>
        <begin position="67"/>
        <end position="89"/>
    </location>
</feature>
<organism evidence="2 3">
    <name type="scientific">Deinococcus koreensis</name>
    <dbReference type="NCBI Taxonomy" id="2054903"/>
    <lineage>
        <taxon>Bacteria</taxon>
        <taxon>Thermotogati</taxon>
        <taxon>Deinococcota</taxon>
        <taxon>Deinococci</taxon>
        <taxon>Deinococcales</taxon>
        <taxon>Deinococcaceae</taxon>
        <taxon>Deinococcus</taxon>
    </lineage>
</organism>
<dbReference type="InterPro" id="IPR012427">
    <property type="entry name" value="DUF1622"/>
</dbReference>
<dbReference type="AlphaFoldDB" id="A0A2K3UU14"/>
<gene>
    <name evidence="2" type="ORF">CVO96_00425</name>
</gene>
<keyword evidence="1" id="KW-0472">Membrane</keyword>
<comment type="caution">
    <text evidence="2">The sequence shown here is derived from an EMBL/GenBank/DDBJ whole genome shotgun (WGS) entry which is preliminary data.</text>
</comment>
<accession>A0A2K3UU14</accession>
<keyword evidence="1" id="KW-1133">Transmembrane helix</keyword>
<dbReference type="OrthoDB" id="9812897at2"/>
<name>A0A2K3UU14_9DEIO</name>
<evidence type="ECO:0000256" key="1">
    <source>
        <dbReference type="SAM" id="Phobius"/>
    </source>
</evidence>
<keyword evidence="3" id="KW-1185">Reference proteome</keyword>
<evidence type="ECO:0000313" key="3">
    <source>
        <dbReference type="Proteomes" id="UP000236379"/>
    </source>
</evidence>
<reference evidence="2 3" key="1">
    <citation type="submission" date="2018-01" db="EMBL/GenBank/DDBJ databases">
        <title>Deinococcus koreensis sp. nov., a radiation-resistant bacterium isolated from river water.</title>
        <authorList>
            <person name="Choi A."/>
        </authorList>
    </citation>
    <scope>NUCLEOTIDE SEQUENCE [LARGE SCALE GENOMIC DNA]</scope>
    <source>
        <strain evidence="2 3">SJW1-2</strain>
    </source>
</reference>
<dbReference type="RefSeq" id="WP_103309120.1">
    <property type="nucleotide sequence ID" value="NZ_PPPD01000001.1"/>
</dbReference>
<evidence type="ECO:0008006" key="4">
    <source>
        <dbReference type="Google" id="ProtNLM"/>
    </source>
</evidence>
<dbReference type="Pfam" id="PF07784">
    <property type="entry name" value="DUF1622"/>
    <property type="match status" value="1"/>
</dbReference>
<dbReference type="PANTHER" id="PTHR38468:SF1">
    <property type="entry name" value="SLL0939 PROTEIN"/>
    <property type="match status" value="1"/>
</dbReference>
<dbReference type="PANTHER" id="PTHR38468">
    <property type="entry name" value="SLL0939 PROTEIN"/>
    <property type="match status" value="1"/>
</dbReference>
<proteinExistence type="predicted"/>
<keyword evidence="1" id="KW-0812">Transmembrane</keyword>
<protein>
    <recommendedName>
        <fullName evidence="4">DUF1622 domain-containing protein</fullName>
    </recommendedName>
</protein>
<dbReference type="EMBL" id="PPPD01000001">
    <property type="protein sequence ID" value="PNY80021.1"/>
    <property type="molecule type" value="Genomic_DNA"/>
</dbReference>
<dbReference type="Proteomes" id="UP000236379">
    <property type="component" value="Unassembled WGS sequence"/>
</dbReference>